<proteinExistence type="predicted"/>
<dbReference type="Gene3D" id="3.30.160.250">
    <property type="match status" value="1"/>
</dbReference>
<dbReference type="SUPFAM" id="SSF143100">
    <property type="entry name" value="TTHA1013/TTHA0281-like"/>
    <property type="match status" value="1"/>
</dbReference>
<organism evidence="1 2">
    <name type="scientific">Desulforhabdus amnigena</name>
    <dbReference type="NCBI Taxonomy" id="40218"/>
    <lineage>
        <taxon>Bacteria</taxon>
        <taxon>Pseudomonadati</taxon>
        <taxon>Thermodesulfobacteriota</taxon>
        <taxon>Syntrophobacteria</taxon>
        <taxon>Syntrophobacterales</taxon>
        <taxon>Syntrophobacteraceae</taxon>
        <taxon>Desulforhabdus</taxon>
    </lineage>
</organism>
<dbReference type="RefSeq" id="WP_281793707.1">
    <property type="nucleotide sequence ID" value="NZ_BSDR01000001.1"/>
</dbReference>
<dbReference type="AlphaFoldDB" id="A0A9W6D3X7"/>
<gene>
    <name evidence="1" type="ORF">DAMNIGENAA_18820</name>
</gene>
<keyword evidence="2" id="KW-1185">Reference proteome</keyword>
<sequence length="108" mass="11931">MGSRIKMTLELPLQLKKKEKWVVASCPALDIISQGATEDEAKRNLAEALHLFFESCIDRGTLEQVLKECGFEAVTQDVGTETGPAPESISIPLYLLSKFDEGRNCHHG</sequence>
<accession>A0A9W6D3X7</accession>
<evidence type="ECO:0008006" key="3">
    <source>
        <dbReference type="Google" id="ProtNLM"/>
    </source>
</evidence>
<comment type="caution">
    <text evidence="1">The sequence shown here is derived from an EMBL/GenBank/DDBJ whole genome shotgun (WGS) entry which is preliminary data.</text>
</comment>
<dbReference type="EMBL" id="BSDR01000001">
    <property type="protein sequence ID" value="GLI34449.1"/>
    <property type="molecule type" value="Genomic_DNA"/>
</dbReference>
<evidence type="ECO:0000313" key="1">
    <source>
        <dbReference type="EMBL" id="GLI34449.1"/>
    </source>
</evidence>
<evidence type="ECO:0000313" key="2">
    <source>
        <dbReference type="Proteomes" id="UP001144372"/>
    </source>
</evidence>
<dbReference type="Proteomes" id="UP001144372">
    <property type="component" value="Unassembled WGS sequence"/>
</dbReference>
<name>A0A9W6D3X7_9BACT</name>
<reference evidence="1" key="1">
    <citation type="submission" date="2022-12" db="EMBL/GenBank/DDBJ databases">
        <title>Reference genome sequencing for broad-spectrum identification of bacterial and archaeal isolates by mass spectrometry.</title>
        <authorList>
            <person name="Sekiguchi Y."/>
            <person name="Tourlousse D.M."/>
        </authorList>
    </citation>
    <scope>NUCLEOTIDE SEQUENCE</scope>
    <source>
        <strain evidence="1">ASRB1</strain>
    </source>
</reference>
<protein>
    <recommendedName>
        <fullName evidence="3">Type II toxin-antitoxin system HicB family antitoxin</fullName>
    </recommendedName>
</protein>
<dbReference type="InterPro" id="IPR035069">
    <property type="entry name" value="TTHA1013/TTHA0281-like"/>
</dbReference>